<dbReference type="PANTHER" id="PTHR30290:SF10">
    <property type="entry name" value="PERIPLASMIC OLIGOPEPTIDE-BINDING PROTEIN-RELATED"/>
    <property type="match status" value="1"/>
</dbReference>
<evidence type="ECO:0000313" key="6">
    <source>
        <dbReference type="EMBL" id="SDG39871.1"/>
    </source>
</evidence>
<evidence type="ECO:0000256" key="4">
    <source>
        <dbReference type="ARBA" id="ARBA00022729"/>
    </source>
</evidence>
<evidence type="ECO:0000256" key="2">
    <source>
        <dbReference type="ARBA" id="ARBA00005695"/>
    </source>
</evidence>
<dbReference type="GO" id="GO:0030313">
    <property type="term" value="C:cell envelope"/>
    <property type="evidence" value="ECO:0007669"/>
    <property type="project" value="UniProtKB-SubCell"/>
</dbReference>
<dbReference type="EMBL" id="FNBE01000011">
    <property type="protein sequence ID" value="SDG39871.1"/>
    <property type="molecule type" value="Genomic_DNA"/>
</dbReference>
<dbReference type="PROSITE" id="PS51257">
    <property type="entry name" value="PROKAR_LIPOPROTEIN"/>
    <property type="match status" value="1"/>
</dbReference>
<dbReference type="SUPFAM" id="SSF53850">
    <property type="entry name" value="Periplasmic binding protein-like II"/>
    <property type="match status" value="1"/>
</dbReference>
<dbReference type="InterPro" id="IPR000914">
    <property type="entry name" value="SBP_5_dom"/>
</dbReference>
<reference evidence="6 7" key="1">
    <citation type="submission" date="2016-10" db="EMBL/GenBank/DDBJ databases">
        <authorList>
            <person name="de Groot N.N."/>
        </authorList>
    </citation>
    <scope>NUCLEOTIDE SEQUENCE [LARGE SCALE GENOMIC DNA]</scope>
    <source>
        <strain evidence="6 7">CGMCC 4.3143</strain>
    </source>
</reference>
<dbReference type="Gene3D" id="3.10.105.10">
    <property type="entry name" value="Dipeptide-binding Protein, Domain 3"/>
    <property type="match status" value="1"/>
</dbReference>
<dbReference type="InterPro" id="IPR039424">
    <property type="entry name" value="SBP_5"/>
</dbReference>
<accession>A0A1G7TXR1</accession>
<dbReference type="PROSITE" id="PS51318">
    <property type="entry name" value="TAT"/>
    <property type="match status" value="1"/>
</dbReference>
<name>A0A1G7TXR1_PSEOR</name>
<keyword evidence="4" id="KW-0732">Signal</keyword>
<dbReference type="STRING" id="366584.SAMN05216377_111167"/>
<evidence type="ECO:0000313" key="7">
    <source>
        <dbReference type="Proteomes" id="UP000198967"/>
    </source>
</evidence>
<feature type="domain" description="Solute-binding protein family 5" evidence="5">
    <location>
        <begin position="112"/>
        <end position="477"/>
    </location>
</feature>
<dbReference type="Proteomes" id="UP000198967">
    <property type="component" value="Unassembled WGS sequence"/>
</dbReference>
<keyword evidence="7" id="KW-1185">Reference proteome</keyword>
<dbReference type="AlphaFoldDB" id="A0A1G7TXR1"/>
<sequence>MYSARGSSIMQRSVGRRGFLAGGLSGLGLLALAACGGGGGGSSAGGSGGGGGNRSLVVAVPALAPTLDGVVGGGGLSLESFEMNANLQAGLVRNPYIAGKTENTVVQDFNTYVGYVAESYDVSADGLTYTFRLRPGLQSPLGNPITADDVLYSFERKWNTPTYSKTVWQGGFAGPQAISKIDDHTVSFTLTNPGFGLTFLGLLANLQGHIYDSTALKQHATSADPYALDWAKANGGWGLGPYHVTSQTPDQEMILTANPNYAYGAPAIGQVTLRVVGDAGTRASLVASGDVDIAEGTRPTDQARLANNDAVVVPEADPIEYVDLTLVTNKAPFDDERVRKAMSLAVPYDQIMQQIYAGRAVTTVGNVNPNTRNYDVSKVPAPTSDPARAKALLGEAGHDRIAFTLSVSTANQDLMDASVLIQSYAREAGFDITIDQKTAADFSTLRNNAVGQAIIYRNRSQVQTPTYACTIFWKPNNDASNPSRWDDASANRFRAIVDQAQALPDPLSPEAGALWVQAQQILVESSPEIFVCSIQPSQIFRTDVGGFSYRSENAIDFGNITILDA</sequence>
<dbReference type="GO" id="GO:0015833">
    <property type="term" value="P:peptide transport"/>
    <property type="evidence" value="ECO:0007669"/>
    <property type="project" value="TreeGrafter"/>
</dbReference>
<dbReference type="InterPro" id="IPR006311">
    <property type="entry name" value="TAT_signal"/>
</dbReference>
<proteinExistence type="inferred from homology"/>
<gene>
    <name evidence="6" type="ORF">SAMN05216377_111167</name>
</gene>
<comment type="subcellular location">
    <subcellularLocation>
        <location evidence="1">Cell envelope</location>
    </subcellularLocation>
</comment>
<evidence type="ECO:0000259" key="5">
    <source>
        <dbReference type="Pfam" id="PF00496"/>
    </source>
</evidence>
<evidence type="ECO:0000256" key="1">
    <source>
        <dbReference type="ARBA" id="ARBA00004196"/>
    </source>
</evidence>
<keyword evidence="3" id="KW-0813">Transport</keyword>
<evidence type="ECO:0000256" key="3">
    <source>
        <dbReference type="ARBA" id="ARBA00022448"/>
    </source>
</evidence>
<protein>
    <submittedName>
        <fullName evidence="6">Peptide/nickel transport system substrate-binding protein</fullName>
    </submittedName>
</protein>
<dbReference type="GO" id="GO:1904680">
    <property type="term" value="F:peptide transmembrane transporter activity"/>
    <property type="evidence" value="ECO:0007669"/>
    <property type="project" value="TreeGrafter"/>
</dbReference>
<organism evidence="6 7">
    <name type="scientific">Pseudonocardia oroxyli</name>
    <dbReference type="NCBI Taxonomy" id="366584"/>
    <lineage>
        <taxon>Bacteria</taxon>
        <taxon>Bacillati</taxon>
        <taxon>Actinomycetota</taxon>
        <taxon>Actinomycetes</taxon>
        <taxon>Pseudonocardiales</taxon>
        <taxon>Pseudonocardiaceae</taxon>
        <taxon>Pseudonocardia</taxon>
    </lineage>
</organism>
<comment type="similarity">
    <text evidence="2">Belongs to the bacterial solute-binding protein 5 family.</text>
</comment>
<dbReference type="Pfam" id="PF00496">
    <property type="entry name" value="SBP_bac_5"/>
    <property type="match status" value="1"/>
</dbReference>
<dbReference type="Gene3D" id="3.40.190.10">
    <property type="entry name" value="Periplasmic binding protein-like II"/>
    <property type="match status" value="1"/>
</dbReference>
<dbReference type="PANTHER" id="PTHR30290">
    <property type="entry name" value="PERIPLASMIC BINDING COMPONENT OF ABC TRANSPORTER"/>
    <property type="match status" value="1"/>
</dbReference>